<keyword evidence="7" id="KW-1185">Reference proteome</keyword>
<dbReference type="InterPro" id="IPR041891">
    <property type="entry name" value="Alpha_CA_prokaryot-like"/>
</dbReference>
<evidence type="ECO:0000313" key="6">
    <source>
        <dbReference type="EMBL" id="PON41769.1"/>
    </source>
</evidence>
<dbReference type="CDD" id="cd03124">
    <property type="entry name" value="alpha_CA_prokaryotic_like"/>
    <property type="match status" value="1"/>
</dbReference>
<evidence type="ECO:0000313" key="7">
    <source>
        <dbReference type="Proteomes" id="UP000237000"/>
    </source>
</evidence>
<dbReference type="STRING" id="63057.A0A2P5AZ15"/>
<evidence type="ECO:0000256" key="1">
    <source>
        <dbReference type="ARBA" id="ARBA00002904"/>
    </source>
</evidence>
<reference evidence="7" key="1">
    <citation type="submission" date="2016-06" db="EMBL/GenBank/DDBJ databases">
        <title>Parallel loss of symbiosis genes in relatives of nitrogen-fixing non-legume Parasponia.</title>
        <authorList>
            <person name="Van Velzen R."/>
            <person name="Holmer R."/>
            <person name="Bu F."/>
            <person name="Rutten L."/>
            <person name="Van Zeijl A."/>
            <person name="Liu W."/>
            <person name="Santuari L."/>
            <person name="Cao Q."/>
            <person name="Sharma T."/>
            <person name="Shen D."/>
            <person name="Roswanjaya Y."/>
            <person name="Wardhani T."/>
            <person name="Kalhor M.S."/>
            <person name="Jansen J."/>
            <person name="Van den Hoogen J."/>
            <person name="Gungor B."/>
            <person name="Hartog M."/>
            <person name="Hontelez J."/>
            <person name="Verver J."/>
            <person name="Yang W.-C."/>
            <person name="Schijlen E."/>
            <person name="Repin R."/>
            <person name="Schilthuizen M."/>
            <person name="Schranz E."/>
            <person name="Heidstra R."/>
            <person name="Miyata K."/>
            <person name="Fedorova E."/>
            <person name="Kohlen W."/>
            <person name="Bisseling T."/>
            <person name="Smit S."/>
            <person name="Geurts R."/>
        </authorList>
    </citation>
    <scope>NUCLEOTIDE SEQUENCE [LARGE SCALE GENOMIC DNA]</scope>
    <source>
        <strain evidence="7">cv. RG33-2</strain>
    </source>
</reference>
<evidence type="ECO:0000256" key="2">
    <source>
        <dbReference type="ARBA" id="ARBA00004470"/>
    </source>
</evidence>
<dbReference type="PANTHER" id="PTHR18952">
    <property type="entry name" value="CARBONIC ANHYDRASE"/>
    <property type="match status" value="1"/>
</dbReference>
<feature type="domain" description="Alpha-carbonic anhydrase" evidence="5">
    <location>
        <begin position="6"/>
        <end position="243"/>
    </location>
</feature>
<dbReference type="SMART" id="SM01057">
    <property type="entry name" value="Carb_anhydrase"/>
    <property type="match status" value="1"/>
</dbReference>
<dbReference type="InterPro" id="IPR023561">
    <property type="entry name" value="Carbonic_anhydrase_a-class"/>
</dbReference>
<dbReference type="GO" id="GO:0006730">
    <property type="term" value="P:one-carbon metabolic process"/>
    <property type="evidence" value="ECO:0007669"/>
    <property type="project" value="TreeGrafter"/>
</dbReference>
<protein>
    <submittedName>
        <fullName evidence="6">Carbonic anhydrase, alpha-class</fullName>
    </submittedName>
</protein>
<evidence type="ECO:0000256" key="3">
    <source>
        <dbReference type="ARBA" id="ARBA00006365"/>
    </source>
</evidence>
<dbReference type="GO" id="GO:0008270">
    <property type="term" value="F:zinc ion binding"/>
    <property type="evidence" value="ECO:0007669"/>
    <property type="project" value="InterPro"/>
</dbReference>
<dbReference type="GO" id="GO:0009570">
    <property type="term" value="C:chloroplast stroma"/>
    <property type="evidence" value="ECO:0007669"/>
    <property type="project" value="UniProtKB-SubCell"/>
</dbReference>
<proteinExistence type="inferred from homology"/>
<dbReference type="OrthoDB" id="429145at2759"/>
<evidence type="ECO:0000256" key="4">
    <source>
        <dbReference type="ARBA" id="ARBA00048348"/>
    </source>
</evidence>
<dbReference type="InParanoid" id="A0A2P5AZ15"/>
<organism evidence="6 7">
    <name type="scientific">Trema orientale</name>
    <name type="common">Charcoal tree</name>
    <name type="synonym">Celtis orientalis</name>
    <dbReference type="NCBI Taxonomy" id="63057"/>
    <lineage>
        <taxon>Eukaryota</taxon>
        <taxon>Viridiplantae</taxon>
        <taxon>Streptophyta</taxon>
        <taxon>Embryophyta</taxon>
        <taxon>Tracheophyta</taxon>
        <taxon>Spermatophyta</taxon>
        <taxon>Magnoliopsida</taxon>
        <taxon>eudicotyledons</taxon>
        <taxon>Gunneridae</taxon>
        <taxon>Pentapetalae</taxon>
        <taxon>rosids</taxon>
        <taxon>fabids</taxon>
        <taxon>Rosales</taxon>
        <taxon>Cannabaceae</taxon>
        <taxon>Trema</taxon>
    </lineage>
</organism>
<dbReference type="Proteomes" id="UP000237000">
    <property type="component" value="Unassembled WGS sequence"/>
</dbReference>
<dbReference type="PROSITE" id="PS51144">
    <property type="entry name" value="ALPHA_CA_2"/>
    <property type="match status" value="1"/>
</dbReference>
<dbReference type="AlphaFoldDB" id="A0A2P5AZ15"/>
<comment type="function">
    <text evidence="1">Reversible hydration of carbon dioxide.</text>
</comment>
<dbReference type="Gene3D" id="3.10.200.10">
    <property type="entry name" value="Alpha carbonic anhydrase"/>
    <property type="match status" value="1"/>
</dbReference>
<dbReference type="InterPro" id="IPR001148">
    <property type="entry name" value="CA_dom"/>
</dbReference>
<comment type="catalytic activity">
    <reaction evidence="4">
        <text>hydrogencarbonate + H(+) = CO2 + H2O</text>
        <dbReference type="Rhea" id="RHEA:10748"/>
        <dbReference type="ChEBI" id="CHEBI:15377"/>
        <dbReference type="ChEBI" id="CHEBI:15378"/>
        <dbReference type="ChEBI" id="CHEBI:16526"/>
        <dbReference type="ChEBI" id="CHEBI:17544"/>
        <dbReference type="EC" id="4.2.1.1"/>
    </reaction>
</comment>
<dbReference type="InterPro" id="IPR036398">
    <property type="entry name" value="CA_dom_sf"/>
</dbReference>
<dbReference type="PANTHER" id="PTHR18952:SF271">
    <property type="entry name" value="ALPHA CARBONIC ANHYDRASE 4-RELATED"/>
    <property type="match status" value="1"/>
</dbReference>
<comment type="subcellular location">
    <subcellularLocation>
        <location evidence="2">Plastid</location>
        <location evidence="2">Chloroplast stroma</location>
    </subcellularLocation>
</comment>
<sequence length="247" mass="28390">MHDSEIKYSYNETTGRGPSRWGQLDPSWYLCGNGTRQSPIDILRLRARLRLDLGDLQRDYKPTPATLNNSGPYVQLKWIGDAGAIFIDGIKYQLLHCHWHSPSEHKFNGLRFVLELHLVHKNSIGETAVVGIVYKYGQPNPFLSKVFREIRSLGRNGTREIPLGIVNPRDIEYGGILSRKYYRYNGSFSTPPCHEGVIWTLHEQFQTVSLEQLRALKEAVKEEFEINARPIQSLNGRPVYVNVPWMI</sequence>
<gene>
    <name evidence="6" type="ORF">TorRG33x02_337430</name>
</gene>
<comment type="similarity">
    <text evidence="3">Belongs to the alpha-class carbonic anhydrase family.</text>
</comment>
<evidence type="ECO:0000259" key="5">
    <source>
        <dbReference type="PROSITE" id="PS51144"/>
    </source>
</evidence>
<dbReference type="EMBL" id="JXTC01000652">
    <property type="protein sequence ID" value="PON41769.1"/>
    <property type="molecule type" value="Genomic_DNA"/>
</dbReference>
<dbReference type="SUPFAM" id="SSF51069">
    <property type="entry name" value="Carbonic anhydrase"/>
    <property type="match status" value="1"/>
</dbReference>
<name>A0A2P5AZ15_TREOI</name>
<comment type="caution">
    <text evidence="6">The sequence shown here is derived from an EMBL/GenBank/DDBJ whole genome shotgun (WGS) entry which is preliminary data.</text>
</comment>
<dbReference type="GO" id="GO:0004089">
    <property type="term" value="F:carbonate dehydratase activity"/>
    <property type="evidence" value="ECO:0007669"/>
    <property type="project" value="UniProtKB-EC"/>
</dbReference>
<dbReference type="Pfam" id="PF00194">
    <property type="entry name" value="Carb_anhydrase"/>
    <property type="match status" value="1"/>
</dbReference>
<accession>A0A2P5AZ15</accession>